<protein>
    <submittedName>
        <fullName evidence="2">Uncharacterized protein</fullName>
    </submittedName>
</protein>
<proteinExistence type="evidence at transcript level"/>
<feature type="compositionally biased region" description="Basic residues" evidence="1">
    <location>
        <begin position="140"/>
        <end position="168"/>
    </location>
</feature>
<reference evidence="2" key="1">
    <citation type="journal article" date="2009" name="PLoS Genet.">
        <title>Sequencing, mapping, and analysis of 27,455 maize full-length cDNAs.</title>
        <authorList>
            <person name="Soderlund C."/>
            <person name="Descour A."/>
            <person name="Kudrna D."/>
            <person name="Bomhoff M."/>
            <person name="Boyd L."/>
            <person name="Currie J."/>
            <person name="Angelova A."/>
            <person name="Collura K."/>
            <person name="Wissotski M."/>
            <person name="Ashley E."/>
            <person name="Morrow D."/>
            <person name="Fernandes J."/>
            <person name="Walbot V."/>
            <person name="Yu Y."/>
        </authorList>
    </citation>
    <scope>NUCLEOTIDE SEQUENCE</scope>
    <source>
        <strain evidence="2">B73</strain>
    </source>
</reference>
<evidence type="ECO:0000313" key="2">
    <source>
        <dbReference type="EMBL" id="ACR34150.1"/>
    </source>
</evidence>
<feature type="region of interest" description="Disordered" evidence="1">
    <location>
        <begin position="125"/>
        <end position="195"/>
    </location>
</feature>
<sequence>MVHYTNTNYSAVALLVQINQTLIGYMTSTHARTRLSVEYILDDRSEEVGVVSVAGGGEDVVGDDVAERAPGEDVDEVEAHGVVGLEQGRELLGALVAGVEVRLAVLRGHLLRHVLPLEVEEDEAAQEERHARAQADHQRRAQLRARRHGPPRRRRRRAERHARPAGRRRQAEPGHGRRGQHGGGGRCGGHGDRVP</sequence>
<dbReference type="AlphaFoldDB" id="C4IZ00"/>
<accession>C4IZ00</accession>
<name>C4IZ00_MAIZE</name>
<organism evidence="2">
    <name type="scientific">Zea mays</name>
    <name type="common">Maize</name>
    <dbReference type="NCBI Taxonomy" id="4577"/>
    <lineage>
        <taxon>Eukaryota</taxon>
        <taxon>Viridiplantae</taxon>
        <taxon>Streptophyta</taxon>
        <taxon>Embryophyta</taxon>
        <taxon>Tracheophyta</taxon>
        <taxon>Spermatophyta</taxon>
        <taxon>Magnoliopsida</taxon>
        <taxon>Liliopsida</taxon>
        <taxon>Poales</taxon>
        <taxon>Poaceae</taxon>
        <taxon>PACMAD clade</taxon>
        <taxon>Panicoideae</taxon>
        <taxon>Andropogonodae</taxon>
        <taxon>Andropogoneae</taxon>
        <taxon>Tripsacinae</taxon>
        <taxon>Zea</taxon>
    </lineage>
</organism>
<dbReference type="EMBL" id="BT083797">
    <property type="protein sequence ID" value="ACR34150.1"/>
    <property type="molecule type" value="mRNA"/>
</dbReference>
<reference evidence="2" key="2">
    <citation type="submission" date="2012-06" db="EMBL/GenBank/DDBJ databases">
        <authorList>
            <person name="Yu Y."/>
            <person name="Currie J."/>
            <person name="Lomeli R."/>
            <person name="Angelova A."/>
            <person name="Collura K."/>
            <person name="Wissotski M."/>
            <person name="Campos D."/>
            <person name="Kudrna D."/>
            <person name="Golser W."/>
            <person name="Ashely E."/>
            <person name="Descour A."/>
            <person name="Fernandes J."/>
            <person name="Soderlund C."/>
            <person name="Walbot V."/>
        </authorList>
    </citation>
    <scope>NUCLEOTIDE SEQUENCE</scope>
    <source>
        <strain evidence="2">B73</strain>
    </source>
</reference>
<evidence type="ECO:0000256" key="1">
    <source>
        <dbReference type="SAM" id="MobiDB-lite"/>
    </source>
</evidence>
<feature type="compositionally biased region" description="Basic and acidic residues" evidence="1">
    <location>
        <begin position="126"/>
        <end position="139"/>
    </location>
</feature>